<dbReference type="InterPro" id="IPR036188">
    <property type="entry name" value="FAD/NAD-bd_sf"/>
</dbReference>
<dbReference type="PRINTS" id="PR00419">
    <property type="entry name" value="ADXRDTASE"/>
</dbReference>
<feature type="domain" description="Dihydroprymidine dehydrogenase" evidence="2">
    <location>
        <begin position="4"/>
        <end position="90"/>
    </location>
</feature>
<dbReference type="InterPro" id="IPR023753">
    <property type="entry name" value="FAD/NAD-binding_dom"/>
</dbReference>
<dbReference type="Gene3D" id="1.10.1060.10">
    <property type="entry name" value="Alpha-helical ferredoxin"/>
    <property type="match status" value="1"/>
</dbReference>
<evidence type="ECO:0000259" key="1">
    <source>
        <dbReference type="Pfam" id="PF07992"/>
    </source>
</evidence>
<organism evidence="3 4">
    <name type="scientific">Romboutsia faecis</name>
    <dbReference type="NCBI Taxonomy" id="2764597"/>
    <lineage>
        <taxon>Bacteria</taxon>
        <taxon>Bacillati</taxon>
        <taxon>Bacillota</taxon>
        <taxon>Clostridia</taxon>
        <taxon>Peptostreptococcales</taxon>
        <taxon>Peptostreptococcaceae</taxon>
        <taxon>Romboutsia</taxon>
    </lineage>
</organism>
<dbReference type="Pfam" id="PF07992">
    <property type="entry name" value="Pyr_redox_2"/>
    <property type="match status" value="1"/>
</dbReference>
<reference evidence="3 4" key="1">
    <citation type="submission" date="2020-08" db="EMBL/GenBank/DDBJ databases">
        <authorList>
            <person name="Liu C."/>
            <person name="Sun Q."/>
        </authorList>
    </citation>
    <scope>NUCLEOTIDE SEQUENCE [LARGE SCALE GENOMIC DNA]</scope>
    <source>
        <strain evidence="3 4">NSJ-18</strain>
    </source>
</reference>
<keyword evidence="4" id="KW-1185">Reference proteome</keyword>
<dbReference type="Pfam" id="PF14691">
    <property type="entry name" value="Fer4_20"/>
    <property type="match status" value="1"/>
</dbReference>
<evidence type="ECO:0000313" key="3">
    <source>
        <dbReference type="EMBL" id="MBC5995540.1"/>
    </source>
</evidence>
<evidence type="ECO:0000313" key="4">
    <source>
        <dbReference type="Proteomes" id="UP000609849"/>
    </source>
</evidence>
<protein>
    <submittedName>
        <fullName evidence="3">NAD(P)-dependent oxidoreductase</fullName>
    </submittedName>
</protein>
<dbReference type="RefSeq" id="WP_153925402.1">
    <property type="nucleotide sequence ID" value="NZ_JACRWE010000001.1"/>
</dbReference>
<proteinExistence type="predicted"/>
<dbReference type="PANTHER" id="PTHR42783:SF3">
    <property type="entry name" value="GLUTAMATE SYNTHASE [NADPH] SMALL CHAIN-RELATED"/>
    <property type="match status" value="1"/>
</dbReference>
<accession>A0ABR7JL42</accession>
<dbReference type="Proteomes" id="UP000609849">
    <property type="component" value="Unassembled WGS sequence"/>
</dbReference>
<dbReference type="PANTHER" id="PTHR42783">
    <property type="entry name" value="GLUTAMATE SYNTHASE [NADPH] SMALL CHAIN"/>
    <property type="match status" value="1"/>
</dbReference>
<dbReference type="EMBL" id="JACRWE010000001">
    <property type="protein sequence ID" value="MBC5995540.1"/>
    <property type="molecule type" value="Genomic_DNA"/>
</dbReference>
<name>A0ABR7JL42_9FIRM</name>
<dbReference type="InterPro" id="IPR009051">
    <property type="entry name" value="Helical_ferredxn"/>
</dbReference>
<comment type="caution">
    <text evidence="3">The sequence shown here is derived from an EMBL/GenBank/DDBJ whole genome shotgun (WGS) entry which is preliminary data.</text>
</comment>
<sequence length="419" mass="46262">MKNLLSEANNCLLCKNARCQKNCPIDTPIPEIIKLYKENNFEKAGEILFNNNPLSSICAIVCPHETQCSGNCIRGIKGEPVHFYNIEKEISFEYLKNMNITKPKSNELKVAIVGSGPAGITVAFDLAKKGYDVTIFEKNEKIGGVLTYGIPSFRLPENIINLIGTRLKEYGVKIKINSLVGPVVTLDKLFEDGYKAIFIGTGVWNPKRLNIKGETFGHAHYAINYLKSPHLYDLGEKVIVIGAGNVAMDAARSAKHYGSKEVYVTYRRDFEDMTATNHEINDAKQEGVLFNTFKSPVEIVDEGIILADTKKIINEDGTTSLITVENSEKLYECDSVLIAVSQEAKNNIVVNNKGLDVKRGGLLFTNEYGQTTREGVFACGDVAHGASTVIEAVVSAKKISQSIDNYIQDTINEEIEFTS</sequence>
<dbReference type="Gene3D" id="3.50.50.60">
    <property type="entry name" value="FAD/NAD(P)-binding domain"/>
    <property type="match status" value="2"/>
</dbReference>
<dbReference type="InterPro" id="IPR028261">
    <property type="entry name" value="DPD_II"/>
</dbReference>
<feature type="domain" description="FAD/NAD(P)-binding" evidence="1">
    <location>
        <begin position="109"/>
        <end position="393"/>
    </location>
</feature>
<gene>
    <name evidence="3" type="ORF">H8923_02090</name>
</gene>
<dbReference type="SUPFAM" id="SSF51971">
    <property type="entry name" value="Nucleotide-binding domain"/>
    <property type="match status" value="2"/>
</dbReference>
<evidence type="ECO:0000259" key="2">
    <source>
        <dbReference type="Pfam" id="PF14691"/>
    </source>
</evidence>
<dbReference type="SUPFAM" id="SSF46548">
    <property type="entry name" value="alpha-helical ferredoxin"/>
    <property type="match status" value="1"/>
</dbReference>